<gene>
    <name evidence="3" type="ORF">CSOL1703_00005440</name>
</gene>
<keyword evidence="1" id="KW-0175">Coiled coil</keyword>
<feature type="region of interest" description="Disordered" evidence="2">
    <location>
        <begin position="79"/>
        <end position="186"/>
    </location>
</feature>
<evidence type="ECO:0000313" key="3">
    <source>
        <dbReference type="EMBL" id="CAH0053567.1"/>
    </source>
</evidence>
<feature type="compositionally biased region" description="Low complexity" evidence="2">
    <location>
        <begin position="169"/>
        <end position="186"/>
    </location>
</feature>
<feature type="coiled-coil region" evidence="1">
    <location>
        <begin position="198"/>
        <end position="225"/>
    </location>
</feature>
<dbReference type="EMBL" id="CABFOC020000045">
    <property type="protein sequence ID" value="CAH0053567.1"/>
    <property type="molecule type" value="Genomic_DNA"/>
</dbReference>
<feature type="compositionally biased region" description="Low complexity" evidence="2">
    <location>
        <begin position="136"/>
        <end position="149"/>
    </location>
</feature>
<comment type="caution">
    <text evidence="3">The sequence shown here is derived from an EMBL/GenBank/DDBJ whole genome shotgun (WGS) entry which is preliminary data.</text>
</comment>
<dbReference type="OrthoDB" id="10533818at2759"/>
<evidence type="ECO:0000256" key="1">
    <source>
        <dbReference type="SAM" id="Coils"/>
    </source>
</evidence>
<dbReference type="Proteomes" id="UP000775872">
    <property type="component" value="Unassembled WGS sequence"/>
</dbReference>
<accession>A0A9N9ZC91</accession>
<reference evidence="3" key="1">
    <citation type="submission" date="2021-10" db="EMBL/GenBank/DDBJ databases">
        <authorList>
            <person name="Piombo E."/>
        </authorList>
    </citation>
    <scope>NUCLEOTIDE SEQUENCE</scope>
</reference>
<proteinExistence type="predicted"/>
<dbReference type="AlphaFoldDB" id="A0A9N9ZC91"/>
<evidence type="ECO:0000256" key="2">
    <source>
        <dbReference type="SAM" id="MobiDB-lite"/>
    </source>
</evidence>
<sequence length="269" mass="29796">MASTSDSLGSYPFSLSKPFVALDQTPGDVNNRIREAQLLLALRNEDYDTQTSPRIAPTISFQESPLGAVVYAVNPLHSPNSDGLPISVSGEVQGPRKRRLKEHANRLQENISQVAKRARLPTTTGGDSLPAFEPTIIENSGNESSPSGSKIHSQSDPRSSKISDSDHGSASLTMSSTSSETRFSTTQLSCPDFLTADNERLRRNNQQLLSERDSIRAERDKLRRRMERWVDPIEKILEDVLYLPETPPGVRRKLCELGQAVEDIRKELG</sequence>
<protein>
    <submittedName>
        <fullName evidence="3">Uncharacterized protein</fullName>
    </submittedName>
</protein>
<name>A0A9N9ZC91_9HYPO</name>
<evidence type="ECO:0000313" key="4">
    <source>
        <dbReference type="Proteomes" id="UP000775872"/>
    </source>
</evidence>
<keyword evidence="4" id="KW-1185">Reference proteome</keyword>
<feature type="compositionally biased region" description="Basic and acidic residues" evidence="2">
    <location>
        <begin position="153"/>
        <end position="167"/>
    </location>
</feature>
<organism evidence="3 4">
    <name type="scientific">Clonostachys solani</name>
    <dbReference type="NCBI Taxonomy" id="160281"/>
    <lineage>
        <taxon>Eukaryota</taxon>
        <taxon>Fungi</taxon>
        <taxon>Dikarya</taxon>
        <taxon>Ascomycota</taxon>
        <taxon>Pezizomycotina</taxon>
        <taxon>Sordariomycetes</taxon>
        <taxon>Hypocreomycetidae</taxon>
        <taxon>Hypocreales</taxon>
        <taxon>Bionectriaceae</taxon>
        <taxon>Clonostachys</taxon>
    </lineage>
</organism>